<organism evidence="1 2">
    <name type="scientific">Caenorhabditis remanei</name>
    <name type="common">Caenorhabditis vulgaris</name>
    <dbReference type="NCBI Taxonomy" id="31234"/>
    <lineage>
        <taxon>Eukaryota</taxon>
        <taxon>Metazoa</taxon>
        <taxon>Ecdysozoa</taxon>
        <taxon>Nematoda</taxon>
        <taxon>Chromadorea</taxon>
        <taxon>Rhabditida</taxon>
        <taxon>Rhabditina</taxon>
        <taxon>Rhabditomorpha</taxon>
        <taxon>Rhabditoidea</taxon>
        <taxon>Rhabditidae</taxon>
        <taxon>Peloderinae</taxon>
        <taxon>Caenorhabditis</taxon>
    </lineage>
</organism>
<dbReference type="Pfam" id="PF00583">
    <property type="entry name" value="Acetyltransf_1"/>
    <property type="match status" value="1"/>
</dbReference>
<sequence length="168" mass="19267">MEEEEDGATKSLSQQENKFSLKLQRVTPENLKTVRTLVTSIFPVSYSDKFYQECVDNELVGVIIHNGEAIAIVAVKPENFETGQVLYIRSFGVHPRHRESGIGSFLMDFVHDKCKSLNLQNAMLHVQISNKKAIGFYKKRGFNIESMVPKYYQRCDPPDAFIMRKSFL</sequence>
<dbReference type="CDD" id="cd04301">
    <property type="entry name" value="NAT_SF"/>
    <property type="match status" value="1"/>
</dbReference>
<dbReference type="GO" id="GO:0120518">
    <property type="term" value="F:protein N-terminal-methionine acetyltransferase activity"/>
    <property type="evidence" value="ECO:0007669"/>
    <property type="project" value="UniProtKB-EC"/>
</dbReference>
<dbReference type="HOGENOM" id="CLU_013985_5_3_1"/>
<dbReference type="Gene3D" id="3.40.630.30">
    <property type="match status" value="1"/>
</dbReference>
<dbReference type="CTD" id="9800652"/>
<dbReference type="SUPFAM" id="SSF55729">
    <property type="entry name" value="Acyl-CoA N-acyltransferases (Nat)"/>
    <property type="match status" value="1"/>
</dbReference>
<dbReference type="eggNOG" id="KOG3138">
    <property type="taxonomic scope" value="Eukaryota"/>
</dbReference>
<gene>
    <name evidence="1" type="ORF">FL82_16802</name>
</gene>
<comment type="caution">
    <text evidence="1">The sequence shown here is derived from an EMBL/GenBank/DDBJ whole genome shotgun (WGS) entry which is preliminary data.</text>
</comment>
<dbReference type="InterPro" id="IPR016181">
    <property type="entry name" value="Acyl_CoA_acyltransferase"/>
</dbReference>
<feature type="non-terminal residue" evidence="1">
    <location>
        <position position="1"/>
    </location>
</feature>
<dbReference type="PANTHER" id="PTHR42919">
    <property type="entry name" value="N-ALPHA-ACETYLTRANSFERASE"/>
    <property type="match status" value="1"/>
</dbReference>
<dbReference type="KEGG" id="crq:GCK72_010593"/>
<accession>A0A260Z6G2</accession>
<dbReference type="STRING" id="31234.E3LYY7"/>
<dbReference type="GO" id="GO:0007064">
    <property type="term" value="P:mitotic sister chromatid cohesion"/>
    <property type="evidence" value="ECO:0007669"/>
    <property type="project" value="TreeGrafter"/>
</dbReference>
<protein>
    <submittedName>
        <fullName evidence="1">Uncharacterized protein</fullName>
    </submittedName>
</protein>
<dbReference type="PANTHER" id="PTHR42919:SF1">
    <property type="entry name" value="N-ACETYLTRANSFERASE DOMAIN-CONTAINING PROTEIN"/>
    <property type="match status" value="1"/>
</dbReference>
<name>A0A260Z6G2_CAERE</name>
<proteinExistence type="predicted"/>
<keyword evidence="2" id="KW-1185">Reference proteome</keyword>
<dbReference type="InterPro" id="IPR051556">
    <property type="entry name" value="N-term/lysine_N-AcTrnsfr"/>
</dbReference>
<reference evidence="1" key="1">
    <citation type="submission" date="2017-08" db="EMBL/GenBank/DDBJ databases">
        <authorList>
            <person name="de Groot N.N."/>
        </authorList>
    </citation>
    <scope>NUCLEOTIDE SEQUENCE [LARGE SCALE GENOMIC DNA]</scope>
    <source>
        <strain evidence="1">PX439</strain>
    </source>
</reference>
<evidence type="ECO:0000313" key="2">
    <source>
        <dbReference type="Proteomes" id="UP000216624"/>
    </source>
</evidence>
<dbReference type="GO" id="GO:0031415">
    <property type="term" value="C:NatA complex"/>
    <property type="evidence" value="ECO:0007669"/>
    <property type="project" value="TreeGrafter"/>
</dbReference>
<dbReference type="OrthoDB" id="47374at2759"/>
<dbReference type="EMBL" id="NMWX01000288">
    <property type="protein sequence ID" value="OZF81290.1"/>
    <property type="molecule type" value="Genomic_DNA"/>
</dbReference>
<dbReference type="PROSITE" id="PS51186">
    <property type="entry name" value="GNAT"/>
    <property type="match status" value="1"/>
</dbReference>
<dbReference type="OMA" id="NYYHRCT"/>
<dbReference type="InterPro" id="IPR000182">
    <property type="entry name" value="GNAT_dom"/>
</dbReference>
<dbReference type="Proteomes" id="UP000216624">
    <property type="component" value="Unassembled WGS sequence"/>
</dbReference>
<evidence type="ECO:0000313" key="1">
    <source>
        <dbReference type="EMBL" id="OZF81290.1"/>
    </source>
</evidence>